<accession>A0A9X8UJQ6</accession>
<keyword evidence="4" id="KW-1185">Reference proteome</keyword>
<evidence type="ECO:0000256" key="1">
    <source>
        <dbReference type="SAM" id="SignalP"/>
    </source>
</evidence>
<gene>
    <name evidence="3" type="ORF">EDD78_104150</name>
</gene>
<dbReference type="Gene3D" id="3.90.1010.20">
    <property type="match status" value="1"/>
</dbReference>
<comment type="caution">
    <text evidence="3">The sequence shown here is derived from an EMBL/GenBank/DDBJ whole genome shotgun (WGS) entry which is preliminary data.</text>
</comment>
<dbReference type="EMBL" id="SLUK01000004">
    <property type="protein sequence ID" value="TCL43811.1"/>
    <property type="molecule type" value="Genomic_DNA"/>
</dbReference>
<proteinExistence type="predicted"/>
<dbReference type="InterPro" id="IPR007329">
    <property type="entry name" value="FMN-bd"/>
</dbReference>
<protein>
    <submittedName>
        <fullName evidence="3">Major membrane immunogen (Membrane-anchored lipoprotein)</fullName>
    </submittedName>
</protein>
<dbReference type="AlphaFoldDB" id="A0A9X8UJQ6"/>
<name>A0A9X8UJQ6_9FIRM</name>
<dbReference type="PROSITE" id="PS51257">
    <property type="entry name" value="PROKAR_LIPOPROTEIN"/>
    <property type="match status" value="1"/>
</dbReference>
<dbReference type="SMART" id="SM00900">
    <property type="entry name" value="FMN_bind"/>
    <property type="match status" value="1"/>
</dbReference>
<feature type="signal peptide" evidence="1">
    <location>
        <begin position="1"/>
        <end position="23"/>
    </location>
</feature>
<sequence length="153" mass="17013">MKDCRIFALAVMCAMLCACTQSAAKLEDGTYYAEMSGIDRYGWTPYAKITVSDGKISAAETDCKNARGEKKSQDEDYREAMEQGVDTYPEKVYQQLAQELLDKQDPGKIEMVAGATASSEEFKLMVSELLDQRVKVGDTSELIVDMPEDLTHD</sequence>
<reference evidence="3 4" key="1">
    <citation type="submission" date="2019-03" db="EMBL/GenBank/DDBJ databases">
        <title>Genomic Encyclopedia of Type Strains, Phase IV (KMG-IV): sequencing the most valuable type-strain genomes for metagenomic binning, comparative biology and taxonomic classification.</title>
        <authorList>
            <person name="Goeker M."/>
        </authorList>
    </citation>
    <scope>NUCLEOTIDE SEQUENCE [LARGE SCALE GENOMIC DNA]</scope>
    <source>
        <strain evidence="3 4">DSM 100433</strain>
    </source>
</reference>
<keyword evidence="1" id="KW-0732">Signal</keyword>
<evidence type="ECO:0000313" key="3">
    <source>
        <dbReference type="EMBL" id="TCL43811.1"/>
    </source>
</evidence>
<evidence type="ECO:0000259" key="2">
    <source>
        <dbReference type="SMART" id="SM00900"/>
    </source>
</evidence>
<keyword evidence="3" id="KW-0449">Lipoprotein</keyword>
<evidence type="ECO:0000313" key="4">
    <source>
        <dbReference type="Proteomes" id="UP000294682"/>
    </source>
</evidence>
<feature type="chain" id="PRO_5040982276" evidence="1">
    <location>
        <begin position="24"/>
        <end position="153"/>
    </location>
</feature>
<dbReference type="Proteomes" id="UP000294682">
    <property type="component" value="Unassembled WGS sequence"/>
</dbReference>
<organism evidence="3 4">
    <name type="scientific">Harryflintia acetispora</name>
    <dbReference type="NCBI Taxonomy" id="1849041"/>
    <lineage>
        <taxon>Bacteria</taxon>
        <taxon>Bacillati</taxon>
        <taxon>Bacillota</taxon>
        <taxon>Clostridia</taxon>
        <taxon>Eubacteriales</taxon>
        <taxon>Oscillospiraceae</taxon>
        <taxon>Harryflintia</taxon>
    </lineage>
</organism>
<feature type="domain" description="FMN-binding" evidence="2">
    <location>
        <begin position="42"/>
        <end position="133"/>
    </location>
</feature>
<dbReference type="GO" id="GO:0010181">
    <property type="term" value="F:FMN binding"/>
    <property type="evidence" value="ECO:0007669"/>
    <property type="project" value="InterPro"/>
</dbReference>
<dbReference type="GO" id="GO:0016020">
    <property type="term" value="C:membrane"/>
    <property type="evidence" value="ECO:0007669"/>
    <property type="project" value="InterPro"/>
</dbReference>
<dbReference type="RefSeq" id="WP_079697824.1">
    <property type="nucleotide sequence ID" value="NZ_SLUK01000004.1"/>
</dbReference>